<dbReference type="SUPFAM" id="SSF52972">
    <property type="entry name" value="ITPase-like"/>
    <property type="match status" value="1"/>
</dbReference>
<feature type="binding site" evidence="7">
    <location>
        <begin position="152"/>
        <end position="155"/>
    </location>
    <ligand>
        <name>substrate</name>
    </ligand>
</feature>
<keyword evidence="3 7" id="KW-0547">Nucleotide-binding</keyword>
<feature type="binding site" evidence="7">
    <location>
        <begin position="8"/>
        <end position="13"/>
    </location>
    <ligand>
        <name>substrate</name>
    </ligand>
</feature>
<accession>A0ABV6LJ40</accession>
<comment type="cofactor">
    <cofactor evidence="7">
        <name>Mg(2+)</name>
        <dbReference type="ChEBI" id="CHEBI:18420"/>
    </cofactor>
    <text evidence="7">Binds 1 Mg(2+) ion per subunit.</text>
</comment>
<reference evidence="9 10" key="1">
    <citation type="submission" date="2024-09" db="EMBL/GenBank/DDBJ databases">
        <authorList>
            <person name="Sun Q."/>
            <person name="Mori K."/>
        </authorList>
    </citation>
    <scope>NUCLEOTIDE SEQUENCE [LARGE SCALE GENOMIC DNA]</scope>
    <source>
        <strain evidence="9 10">NCAIM B.02529</strain>
    </source>
</reference>
<keyword evidence="2 7" id="KW-0479">Metal-binding</keyword>
<comment type="similarity">
    <text evidence="1 7 8">Belongs to the HAM1 NTPase family.</text>
</comment>
<dbReference type="NCBIfam" id="TIGR00042">
    <property type="entry name" value="RdgB/HAM1 family non-canonical purine NTP pyrophosphatase"/>
    <property type="match status" value="1"/>
</dbReference>
<feature type="binding site" evidence="7">
    <location>
        <position position="71"/>
    </location>
    <ligand>
        <name>Mg(2+)</name>
        <dbReference type="ChEBI" id="CHEBI:18420"/>
    </ligand>
</feature>
<keyword evidence="6 7" id="KW-0546">Nucleotide metabolism</keyword>
<keyword evidence="4 7" id="KW-0378">Hydrolase</keyword>
<evidence type="ECO:0000256" key="1">
    <source>
        <dbReference type="ARBA" id="ARBA00008023"/>
    </source>
</evidence>
<dbReference type="HAMAP" id="MF_01405">
    <property type="entry name" value="Non_canon_purine_NTPase"/>
    <property type="match status" value="1"/>
</dbReference>
<comment type="catalytic activity">
    <reaction evidence="7">
        <text>dITP + H2O = dIMP + diphosphate + H(+)</text>
        <dbReference type="Rhea" id="RHEA:28342"/>
        <dbReference type="ChEBI" id="CHEBI:15377"/>
        <dbReference type="ChEBI" id="CHEBI:15378"/>
        <dbReference type="ChEBI" id="CHEBI:33019"/>
        <dbReference type="ChEBI" id="CHEBI:61194"/>
        <dbReference type="ChEBI" id="CHEBI:61382"/>
        <dbReference type="EC" id="3.6.1.66"/>
    </reaction>
</comment>
<dbReference type="InterPro" id="IPR002637">
    <property type="entry name" value="RdgB/HAM1"/>
</dbReference>
<dbReference type="PANTHER" id="PTHR11067:SF9">
    <property type="entry name" value="INOSINE TRIPHOSPHATE PYROPHOSPHATASE"/>
    <property type="match status" value="1"/>
</dbReference>
<dbReference type="EMBL" id="JBHLTP010000003">
    <property type="protein sequence ID" value="MFC0522417.1"/>
    <property type="molecule type" value="Genomic_DNA"/>
</dbReference>
<evidence type="ECO:0000256" key="2">
    <source>
        <dbReference type="ARBA" id="ARBA00022723"/>
    </source>
</evidence>
<evidence type="ECO:0000256" key="6">
    <source>
        <dbReference type="ARBA" id="ARBA00023080"/>
    </source>
</evidence>
<gene>
    <name evidence="9" type="ORF">ACFFGV_02275</name>
</gene>
<evidence type="ECO:0000256" key="4">
    <source>
        <dbReference type="ARBA" id="ARBA00022801"/>
    </source>
</evidence>
<feature type="binding site" evidence="7">
    <location>
        <position position="72"/>
    </location>
    <ligand>
        <name>substrate</name>
    </ligand>
</feature>
<dbReference type="Gene3D" id="3.90.950.10">
    <property type="match status" value="1"/>
</dbReference>
<protein>
    <recommendedName>
        <fullName evidence="7">dITP/XTP pyrophosphatase</fullName>
        <ecNumber evidence="7">3.6.1.66</ecNumber>
    </recommendedName>
    <alternativeName>
        <fullName evidence="7">Non-canonical purine NTP pyrophosphatase</fullName>
    </alternativeName>
    <alternativeName>
        <fullName evidence="7">Non-standard purine NTP pyrophosphatase</fullName>
    </alternativeName>
    <alternativeName>
        <fullName evidence="7">Nucleoside-triphosphate diphosphatase</fullName>
    </alternativeName>
    <alternativeName>
        <fullName evidence="7">Nucleoside-triphosphate pyrophosphatase</fullName>
        <shortName evidence="7">NTPase</shortName>
    </alternativeName>
</protein>
<feature type="active site" description="Proton acceptor" evidence="7">
    <location>
        <position position="71"/>
    </location>
</feature>
<comment type="catalytic activity">
    <reaction evidence="7">
        <text>XTP + H2O = XMP + diphosphate + H(+)</text>
        <dbReference type="Rhea" id="RHEA:28610"/>
        <dbReference type="ChEBI" id="CHEBI:15377"/>
        <dbReference type="ChEBI" id="CHEBI:15378"/>
        <dbReference type="ChEBI" id="CHEBI:33019"/>
        <dbReference type="ChEBI" id="CHEBI:57464"/>
        <dbReference type="ChEBI" id="CHEBI:61314"/>
        <dbReference type="EC" id="3.6.1.66"/>
    </reaction>
</comment>
<proteinExistence type="inferred from homology"/>
<feature type="binding site" evidence="7">
    <location>
        <position position="42"/>
    </location>
    <ligand>
        <name>Mg(2+)</name>
        <dbReference type="ChEBI" id="CHEBI:18420"/>
    </ligand>
</feature>
<feature type="binding site" evidence="7">
    <location>
        <position position="175"/>
    </location>
    <ligand>
        <name>substrate</name>
    </ligand>
</feature>
<dbReference type="PANTHER" id="PTHR11067">
    <property type="entry name" value="INOSINE TRIPHOSPHATE PYROPHOSPHATASE/HAM1 PROTEIN"/>
    <property type="match status" value="1"/>
</dbReference>
<dbReference type="NCBIfam" id="NF011397">
    <property type="entry name" value="PRK14822.1"/>
    <property type="match status" value="1"/>
</dbReference>
<evidence type="ECO:0000256" key="8">
    <source>
        <dbReference type="RuleBase" id="RU003781"/>
    </source>
</evidence>
<keyword evidence="10" id="KW-1185">Reference proteome</keyword>
<evidence type="ECO:0000313" key="9">
    <source>
        <dbReference type="EMBL" id="MFC0522417.1"/>
    </source>
</evidence>
<evidence type="ECO:0000313" key="10">
    <source>
        <dbReference type="Proteomes" id="UP001589836"/>
    </source>
</evidence>
<dbReference type="CDD" id="cd00515">
    <property type="entry name" value="HAM1"/>
    <property type="match status" value="1"/>
</dbReference>
<comment type="function">
    <text evidence="7">Pyrophosphatase that catalyzes the hydrolysis of nucleoside triphosphates to their monophosphate derivatives, with a high preference for the non-canonical purine nucleotides XTP (xanthosine triphosphate), dITP (deoxyinosine triphosphate) and ITP. Seems to function as a house-cleaning enzyme that removes non-canonical purine nucleotides from the nucleotide pool, thus preventing their incorporation into DNA/RNA and avoiding chromosomal lesions.</text>
</comment>
<organism evidence="9 10">
    <name type="scientific">Pontibacillus salicampi</name>
    <dbReference type="NCBI Taxonomy" id="1449801"/>
    <lineage>
        <taxon>Bacteria</taxon>
        <taxon>Bacillati</taxon>
        <taxon>Bacillota</taxon>
        <taxon>Bacilli</taxon>
        <taxon>Bacillales</taxon>
        <taxon>Bacillaceae</taxon>
        <taxon>Pontibacillus</taxon>
    </lineage>
</organism>
<evidence type="ECO:0000256" key="3">
    <source>
        <dbReference type="ARBA" id="ARBA00022741"/>
    </source>
</evidence>
<comment type="caution">
    <text evidence="9">The sequence shown here is derived from an EMBL/GenBank/DDBJ whole genome shotgun (WGS) entry which is preliminary data.</text>
</comment>
<dbReference type="GO" id="GO:0036220">
    <property type="term" value="F:ITP diphosphatase activity"/>
    <property type="evidence" value="ECO:0007669"/>
    <property type="project" value="UniProtKB-EC"/>
</dbReference>
<comment type="catalytic activity">
    <reaction evidence="7">
        <text>ITP + H2O = IMP + diphosphate + H(+)</text>
        <dbReference type="Rhea" id="RHEA:29399"/>
        <dbReference type="ChEBI" id="CHEBI:15377"/>
        <dbReference type="ChEBI" id="CHEBI:15378"/>
        <dbReference type="ChEBI" id="CHEBI:33019"/>
        <dbReference type="ChEBI" id="CHEBI:58053"/>
        <dbReference type="ChEBI" id="CHEBI:61402"/>
        <dbReference type="EC" id="3.6.1.66"/>
    </reaction>
</comment>
<dbReference type="Proteomes" id="UP001589836">
    <property type="component" value="Unassembled WGS sequence"/>
</dbReference>
<keyword evidence="5 7" id="KW-0460">Magnesium</keyword>
<dbReference type="EC" id="3.6.1.66" evidence="7"/>
<sequence>METFIIATKNQGKVKEFRELFAKYNIQTVGLEELDKDIPDVEETGATFEENAALKAETISSLLEIPVLADDSGLEIDALHKAPGVYSARYAGEDKNDQRNLEKVLEEMSDKENRAARFVCVLALAVPGQETVLKRGTCEGSILYHSKGENGFGYDPVFQPQGYEVSMAQLTAEEKNAISHRADALRQMEEFIQSNRV</sequence>
<dbReference type="Pfam" id="PF01725">
    <property type="entry name" value="Ham1p_like"/>
    <property type="match status" value="1"/>
</dbReference>
<name>A0ABV6LJ40_9BACI</name>
<dbReference type="InterPro" id="IPR029001">
    <property type="entry name" value="ITPase-like_fam"/>
</dbReference>
<comment type="subunit">
    <text evidence="7">Homodimer.</text>
</comment>
<dbReference type="RefSeq" id="WP_377344948.1">
    <property type="nucleotide sequence ID" value="NZ_JBHLTP010000003.1"/>
</dbReference>
<evidence type="ECO:0000256" key="5">
    <source>
        <dbReference type="ARBA" id="ARBA00022842"/>
    </source>
</evidence>
<dbReference type="InterPro" id="IPR020922">
    <property type="entry name" value="dITP/XTP_pyrophosphatase"/>
</dbReference>
<feature type="binding site" evidence="7">
    <location>
        <begin position="180"/>
        <end position="181"/>
    </location>
    <ligand>
        <name>substrate</name>
    </ligand>
</feature>
<evidence type="ECO:0000256" key="7">
    <source>
        <dbReference type="HAMAP-Rule" id="MF_01405"/>
    </source>
</evidence>